<feature type="domain" description="Ig-like" evidence="3">
    <location>
        <begin position="274"/>
        <end position="362"/>
    </location>
</feature>
<dbReference type="SMART" id="SM00409">
    <property type="entry name" value="IG"/>
    <property type="match status" value="10"/>
</dbReference>
<keyword evidence="2" id="KW-0393">Immunoglobulin domain</keyword>
<feature type="domain" description="Ig-like" evidence="3">
    <location>
        <begin position="742"/>
        <end position="832"/>
    </location>
</feature>
<keyword evidence="5" id="KW-1185">Reference proteome</keyword>
<dbReference type="Ensembl" id="ENSOTST00005116707.1">
    <property type="protein sequence ID" value="ENSOTSP00005139028.1"/>
    <property type="gene ID" value="ENSOTSG00005013784.2"/>
</dbReference>
<dbReference type="PROSITE" id="PS50835">
    <property type="entry name" value="IG_LIKE"/>
    <property type="match status" value="11"/>
</dbReference>
<dbReference type="PANTHER" id="PTHR13817:SF171">
    <property type="entry name" value="STRETCHIN-MLCK, ISOFORM U"/>
    <property type="match status" value="1"/>
</dbReference>
<reference evidence="4" key="3">
    <citation type="submission" date="2025-09" db="UniProtKB">
        <authorList>
            <consortium name="Ensembl"/>
        </authorList>
    </citation>
    <scope>IDENTIFICATION</scope>
</reference>
<organism evidence="4 5">
    <name type="scientific">Oncorhynchus tshawytscha</name>
    <name type="common">Chinook salmon</name>
    <name type="synonym">Salmo tshawytscha</name>
    <dbReference type="NCBI Taxonomy" id="74940"/>
    <lineage>
        <taxon>Eukaryota</taxon>
        <taxon>Metazoa</taxon>
        <taxon>Chordata</taxon>
        <taxon>Craniata</taxon>
        <taxon>Vertebrata</taxon>
        <taxon>Euteleostomi</taxon>
        <taxon>Actinopterygii</taxon>
        <taxon>Neopterygii</taxon>
        <taxon>Teleostei</taxon>
        <taxon>Protacanthopterygii</taxon>
        <taxon>Salmoniformes</taxon>
        <taxon>Salmonidae</taxon>
        <taxon>Salmoninae</taxon>
        <taxon>Oncorhynchus</taxon>
    </lineage>
</organism>
<dbReference type="FunFam" id="2.60.40.10:FF:000022">
    <property type="entry name" value="Cardiac titin"/>
    <property type="match status" value="9"/>
</dbReference>
<dbReference type="CDD" id="cd00096">
    <property type="entry name" value="Ig"/>
    <property type="match status" value="3"/>
</dbReference>
<feature type="domain" description="Ig-like" evidence="3">
    <location>
        <begin position="367"/>
        <end position="456"/>
    </location>
</feature>
<dbReference type="GO" id="GO:0055013">
    <property type="term" value="P:cardiac muscle cell development"/>
    <property type="evidence" value="ECO:0007669"/>
    <property type="project" value="UniProtKB-ARBA"/>
</dbReference>
<evidence type="ECO:0000259" key="3">
    <source>
        <dbReference type="PROSITE" id="PS50835"/>
    </source>
</evidence>
<dbReference type="InterPro" id="IPR003599">
    <property type="entry name" value="Ig_sub"/>
</dbReference>
<dbReference type="GO" id="GO:0003007">
    <property type="term" value="P:heart morphogenesis"/>
    <property type="evidence" value="ECO:0007669"/>
    <property type="project" value="UniProtKB-ARBA"/>
</dbReference>
<dbReference type="FunFam" id="2.60.40.10:FF:000107">
    <property type="entry name" value="Myosin, light chain kinase a"/>
    <property type="match status" value="2"/>
</dbReference>
<dbReference type="AlphaFoldDB" id="A0AAZ3RDG4"/>
<dbReference type="Proteomes" id="UP000694402">
    <property type="component" value="Unassembled WGS sequence"/>
</dbReference>
<feature type="domain" description="Ig-like" evidence="3">
    <location>
        <begin position="557"/>
        <end position="645"/>
    </location>
</feature>
<dbReference type="SMART" id="SM00408">
    <property type="entry name" value="IGc2"/>
    <property type="match status" value="11"/>
</dbReference>
<dbReference type="InterPro" id="IPR013098">
    <property type="entry name" value="Ig_I-set"/>
</dbReference>
<feature type="domain" description="Ig-like" evidence="3">
    <location>
        <begin position="460"/>
        <end position="549"/>
    </location>
</feature>
<dbReference type="Pfam" id="PF07679">
    <property type="entry name" value="I-set"/>
    <property type="match status" value="11"/>
</dbReference>
<feature type="domain" description="Ig-like" evidence="3">
    <location>
        <begin position="87"/>
        <end position="177"/>
    </location>
</feature>
<feature type="domain" description="Ig-like" evidence="3">
    <location>
        <begin position="837"/>
        <end position="925"/>
    </location>
</feature>
<dbReference type="InterPro" id="IPR007110">
    <property type="entry name" value="Ig-like_dom"/>
</dbReference>
<dbReference type="GeneTree" id="ENSGT01110000267173"/>
<feature type="domain" description="Ig-like" evidence="3">
    <location>
        <begin position="1"/>
        <end position="82"/>
    </location>
</feature>
<keyword evidence="1" id="KW-0677">Repeat</keyword>
<dbReference type="PANTHER" id="PTHR13817">
    <property type="entry name" value="TITIN"/>
    <property type="match status" value="1"/>
</dbReference>
<dbReference type="SMART" id="SM00406">
    <property type="entry name" value="IGv"/>
    <property type="match status" value="3"/>
</dbReference>
<proteinExistence type="predicted"/>
<dbReference type="InterPro" id="IPR036179">
    <property type="entry name" value="Ig-like_dom_sf"/>
</dbReference>
<dbReference type="SUPFAM" id="SSF48726">
    <property type="entry name" value="Immunoglobulin"/>
    <property type="match status" value="11"/>
</dbReference>
<evidence type="ECO:0000256" key="2">
    <source>
        <dbReference type="ARBA" id="ARBA00023319"/>
    </source>
</evidence>
<feature type="domain" description="Ig-like" evidence="3">
    <location>
        <begin position="933"/>
        <end position="1007"/>
    </location>
</feature>
<name>A0AAZ3RDG4_ONCTS</name>
<accession>A0AAZ3RDG4</accession>
<protein>
    <recommendedName>
        <fullName evidence="3">Ig-like domain-containing protein</fullName>
    </recommendedName>
</protein>
<feature type="domain" description="Ig-like" evidence="3">
    <location>
        <begin position="650"/>
        <end position="736"/>
    </location>
</feature>
<gene>
    <name evidence="4" type="primary">DNAI1</name>
</gene>
<dbReference type="InterPro" id="IPR013106">
    <property type="entry name" value="Ig_V-set"/>
</dbReference>
<dbReference type="InterPro" id="IPR050964">
    <property type="entry name" value="Striated_Muscle_Regulatory"/>
</dbReference>
<dbReference type="Gene3D" id="2.60.40.10">
    <property type="entry name" value="Immunoglobulins"/>
    <property type="match status" value="11"/>
</dbReference>
<sequence length="1007" mass="109684">METQEVLGSVVYMECKVAGSLPISVQWTKDGSVLASKTKYQLEQKDNTVSLEIKNFEEEDTGEYLCKITNKAGSSDCSGALKAKVPPSFVSEPESQAVIPKATVHFQGVFQGTPPFTVKWFKDDTEQITGPSCSVGLEGLSCFLDLYSVGFLQSGTYSCQVSNDAGTVKCTTNLLVTEPPEFVLKLPHTTFVKQGEPLHLECKVTSAPSLRMQWYKNDNKITDGDNCRTSFVDSMAVLELCSTRSADDGVYTCEAQNDAGAVNCSTIITVQDPPSFMKVPKPVEGIKGKDAMLYCELNGTEPFKIIWYKDKKPLKESRKYKMMNESSSATLHILAVDPSDVGEYECGVTNKVGYETCHTTVTLREAPVFVKKLVNQSVKLGEEVTLMATVKGSQPITVSWVQDKDHVLRDGDNRKITFENSVVTLKVFKADHTTGGKYTCQLKNDSGVVECVSNLTVLEPATIVDSPESFNVKAGDSATLEVTVAGTPELKSTWFKDGVELSSGTKHKITFSKNISSLKVLSTESVDTGEYKCEVKNEVGSVSCKTTLTVLDKKIPPTFIRKLRDTHTIVGKPGEMECKVAGSPPFTISWHHIGQEIKSGPNHEIICSDNTCKVKLPTLKLSDSGKYTCKAVNTAGASETSASMIVQEPPSFVEKPQAKEALPGANVTFSATVHGSAPLKLKWFRGTREIVSGKGCEIALQGNAATLELYKVAKSDAGEYTCQIINDAGKESCPVNLFMKEPVQFVKKLKDMSSEKGKPLKLECTYNGTPKIFVTWLKDGKQLYASYQYNVLTTETSCVLEVLNSDSMTASGKYSCEVTNGVGTDICHAQVTLLERPFFVEELEPMEVTSGDPVCLKCRIGGTPDISVSWFKADGKLYATNTCQMAFSNGIATLILSKPSKVDTGEYTCKAENRIGSASNSCRLSVKDVKTPPSFPKKCTSLEQAVGQPVIFECRVVGSSPLEVSWLKDNGSLKNDGEYLMSYDDNTAALKIARGEMKHSGEYTCIA</sequence>
<evidence type="ECO:0000256" key="1">
    <source>
        <dbReference type="ARBA" id="ARBA00022737"/>
    </source>
</evidence>
<dbReference type="InterPro" id="IPR003598">
    <property type="entry name" value="Ig_sub2"/>
</dbReference>
<reference evidence="4" key="2">
    <citation type="submission" date="2025-08" db="UniProtKB">
        <authorList>
            <consortium name="Ensembl"/>
        </authorList>
    </citation>
    <scope>IDENTIFICATION</scope>
</reference>
<evidence type="ECO:0000313" key="4">
    <source>
        <dbReference type="Ensembl" id="ENSOTSP00005139028.1"/>
    </source>
</evidence>
<reference evidence="5" key="1">
    <citation type="journal article" date="2018" name="PLoS ONE">
        <title>Chinook salmon (Oncorhynchus tshawytscha) genome and transcriptome.</title>
        <authorList>
            <person name="Christensen K.A."/>
            <person name="Leong J.S."/>
            <person name="Sakhrani D."/>
            <person name="Biagi C.A."/>
            <person name="Minkley D.R."/>
            <person name="Withler R.E."/>
            <person name="Rondeau E.B."/>
            <person name="Koop B.F."/>
            <person name="Devlin R.H."/>
        </authorList>
    </citation>
    <scope>NUCLEOTIDE SEQUENCE [LARGE SCALE GENOMIC DNA]</scope>
</reference>
<evidence type="ECO:0000313" key="5">
    <source>
        <dbReference type="Proteomes" id="UP000694402"/>
    </source>
</evidence>
<dbReference type="InterPro" id="IPR013783">
    <property type="entry name" value="Ig-like_fold"/>
</dbReference>
<feature type="domain" description="Ig-like" evidence="3">
    <location>
        <begin position="180"/>
        <end position="269"/>
    </location>
</feature>